<evidence type="ECO:0000259" key="1">
    <source>
        <dbReference type="Pfam" id="PF01170"/>
    </source>
</evidence>
<dbReference type="SUPFAM" id="SSF53335">
    <property type="entry name" value="S-adenosyl-L-methionine-dependent methyltransferases"/>
    <property type="match status" value="1"/>
</dbReference>
<dbReference type="GO" id="GO:0016423">
    <property type="term" value="F:tRNA (guanine) methyltransferase activity"/>
    <property type="evidence" value="ECO:0007669"/>
    <property type="project" value="TreeGrafter"/>
</dbReference>
<evidence type="ECO:0000313" key="2">
    <source>
        <dbReference type="EMBL" id="CAF2829319.1"/>
    </source>
</evidence>
<evidence type="ECO:0000313" key="3">
    <source>
        <dbReference type="Proteomes" id="UP000675881"/>
    </source>
</evidence>
<accession>A0A7R8CLL1</accession>
<keyword evidence="3" id="KW-1185">Reference proteome</keyword>
<dbReference type="GO" id="GO:0043527">
    <property type="term" value="C:tRNA methyltransferase complex"/>
    <property type="evidence" value="ECO:0007669"/>
    <property type="project" value="UniProtKB-ARBA"/>
</dbReference>
<feature type="domain" description="Ribosomal RNA large subunit methyltransferase K/L-like methyltransferase" evidence="1">
    <location>
        <begin position="185"/>
        <end position="338"/>
    </location>
</feature>
<sequence>MALPLDLPLSEIQGLREDVPQGYVTIEATSVTGFEGATKMEIEDRFSNILSGPVVKRQGRILFDFPLEQVERLPQELRTVDNVYLLIALESGIPFQSQSTEENIKFLVEGIEKYLWKKGTSSLETSFSPRLPNTFLSDAPATDPFNWDVKMKGFDLEVVVNIDVEQVYCTLSLNKVSLFKRNIEHFGPTTLRATICSSLLRYAEITLGDIVVDPMCGGGSIPLEGALGYSQGFHLGGEIHEKAIERTRLNLQASREAQKNNLGIDVCKWDVTQIPLRDNSVDVFVTDLPFGKRSGSRTNNAMLYPKVMLSMARVVRPTTGRAVLLTQDRTSIFKALKKINPYWKN</sequence>
<dbReference type="GO" id="GO:0030488">
    <property type="term" value="P:tRNA methylation"/>
    <property type="evidence" value="ECO:0007669"/>
    <property type="project" value="TreeGrafter"/>
</dbReference>
<dbReference type="PANTHER" id="PTHR14911:SF13">
    <property type="entry name" value="TRNA (GUANINE(6)-N2)-METHYLTRANSFERASE THUMP3"/>
    <property type="match status" value="1"/>
</dbReference>
<dbReference type="Proteomes" id="UP000675881">
    <property type="component" value="Chromosome 13"/>
</dbReference>
<dbReference type="InterPro" id="IPR029063">
    <property type="entry name" value="SAM-dependent_MTases_sf"/>
</dbReference>
<dbReference type="EMBL" id="HG994592">
    <property type="protein sequence ID" value="CAF2829319.1"/>
    <property type="molecule type" value="Genomic_DNA"/>
</dbReference>
<dbReference type="InterPro" id="IPR000241">
    <property type="entry name" value="RlmKL-like_Mtase"/>
</dbReference>
<organism evidence="2 3">
    <name type="scientific">Lepeophtheirus salmonis</name>
    <name type="common">Salmon louse</name>
    <name type="synonym">Caligus salmonis</name>
    <dbReference type="NCBI Taxonomy" id="72036"/>
    <lineage>
        <taxon>Eukaryota</taxon>
        <taxon>Metazoa</taxon>
        <taxon>Ecdysozoa</taxon>
        <taxon>Arthropoda</taxon>
        <taxon>Crustacea</taxon>
        <taxon>Multicrustacea</taxon>
        <taxon>Hexanauplia</taxon>
        <taxon>Copepoda</taxon>
        <taxon>Siphonostomatoida</taxon>
        <taxon>Caligidae</taxon>
        <taxon>Lepeophtheirus</taxon>
    </lineage>
</organism>
<gene>
    <name evidence="2" type="ORF">LSAA_4496</name>
</gene>
<protein>
    <submittedName>
        <fullName evidence="2">THUMP domain-containing protein 3</fullName>
    </submittedName>
</protein>
<dbReference type="Pfam" id="PF01170">
    <property type="entry name" value="UPF0020"/>
    <property type="match status" value="1"/>
</dbReference>
<reference evidence="2" key="1">
    <citation type="submission" date="2021-02" db="EMBL/GenBank/DDBJ databases">
        <authorList>
            <person name="Bekaert M."/>
        </authorList>
    </citation>
    <scope>NUCLEOTIDE SEQUENCE</scope>
    <source>
        <strain evidence="2">IoA-00</strain>
    </source>
</reference>
<dbReference type="FunFam" id="3.40.50.150:FF:000073">
    <property type="entry name" value="THUMP domain containing 3"/>
    <property type="match status" value="1"/>
</dbReference>
<dbReference type="AlphaFoldDB" id="A0A7R8CLL1"/>
<name>A0A7R8CLL1_LEPSM</name>
<dbReference type="OrthoDB" id="47730at2759"/>
<dbReference type="Gene3D" id="3.40.50.150">
    <property type="entry name" value="Vaccinia Virus protein VP39"/>
    <property type="match status" value="1"/>
</dbReference>
<proteinExistence type="predicted"/>
<dbReference type="PANTHER" id="PTHR14911">
    <property type="entry name" value="THUMP DOMAIN-CONTAINING"/>
    <property type="match status" value="1"/>
</dbReference>